<evidence type="ECO:0000313" key="5">
    <source>
        <dbReference type="Proteomes" id="UP001648503"/>
    </source>
</evidence>
<evidence type="ECO:0000259" key="3">
    <source>
        <dbReference type="PROSITE" id="PS50011"/>
    </source>
</evidence>
<dbReference type="InterPro" id="IPR016024">
    <property type="entry name" value="ARM-type_fold"/>
</dbReference>
<dbReference type="InterPro" id="IPR051177">
    <property type="entry name" value="CIK-Related_Protein"/>
</dbReference>
<evidence type="ECO:0000256" key="2">
    <source>
        <dbReference type="SAM" id="MobiDB-lite"/>
    </source>
</evidence>
<dbReference type="Proteomes" id="UP001648503">
    <property type="component" value="Unassembled WGS sequence"/>
</dbReference>
<evidence type="ECO:0000313" key="4">
    <source>
        <dbReference type="EMBL" id="KAH6590279.1"/>
    </source>
</evidence>
<dbReference type="SUPFAM" id="SSF56112">
    <property type="entry name" value="Protein kinase-like (PK-like)"/>
    <property type="match status" value="1"/>
</dbReference>
<gene>
    <name evidence="4" type="ORF">BASA50_009539</name>
</gene>
<dbReference type="SMART" id="SM00220">
    <property type="entry name" value="S_TKc"/>
    <property type="match status" value="1"/>
</dbReference>
<name>A0ABQ8F189_9FUNG</name>
<proteinExistence type="predicted"/>
<dbReference type="Gene3D" id="3.30.200.20">
    <property type="entry name" value="Phosphorylase Kinase, domain 1"/>
    <property type="match status" value="1"/>
</dbReference>
<dbReference type="Gene3D" id="1.10.510.10">
    <property type="entry name" value="Transferase(Phosphotransferase) domain 1"/>
    <property type="match status" value="1"/>
</dbReference>
<keyword evidence="5" id="KW-1185">Reference proteome</keyword>
<feature type="repeat" description="HEAT" evidence="1">
    <location>
        <begin position="360"/>
        <end position="398"/>
    </location>
</feature>
<dbReference type="InterPro" id="IPR021133">
    <property type="entry name" value="HEAT_type_2"/>
</dbReference>
<dbReference type="InterPro" id="IPR000719">
    <property type="entry name" value="Prot_kinase_dom"/>
</dbReference>
<feature type="region of interest" description="Disordered" evidence="2">
    <location>
        <begin position="696"/>
        <end position="728"/>
    </location>
</feature>
<protein>
    <recommendedName>
        <fullName evidence="3">Protein kinase domain-containing protein</fullName>
    </recommendedName>
</protein>
<dbReference type="PROSITE" id="PS50011">
    <property type="entry name" value="PROTEIN_KINASE_DOM"/>
    <property type="match status" value="1"/>
</dbReference>
<dbReference type="EMBL" id="JAFCIX010000435">
    <property type="protein sequence ID" value="KAH6590279.1"/>
    <property type="molecule type" value="Genomic_DNA"/>
</dbReference>
<dbReference type="InterPro" id="IPR011009">
    <property type="entry name" value="Kinase-like_dom_sf"/>
</dbReference>
<feature type="region of interest" description="Disordered" evidence="2">
    <location>
        <begin position="617"/>
        <end position="653"/>
    </location>
</feature>
<reference evidence="4 5" key="1">
    <citation type="submission" date="2021-02" db="EMBL/GenBank/DDBJ databases">
        <title>Variation within the Batrachochytrium salamandrivorans European outbreak.</title>
        <authorList>
            <person name="Kelly M."/>
            <person name="Pasmans F."/>
            <person name="Shea T.P."/>
            <person name="Munoz J.F."/>
            <person name="Carranza S."/>
            <person name="Cuomo C.A."/>
            <person name="Martel A."/>
        </authorList>
    </citation>
    <scope>NUCLEOTIDE SEQUENCE [LARGE SCALE GENOMIC DNA]</scope>
    <source>
        <strain evidence="4 5">AMFP18/2</strain>
    </source>
</reference>
<dbReference type="PANTHER" id="PTHR12984:SF3">
    <property type="entry name" value="N-TERMINAL KINASE-LIKE PROTEIN"/>
    <property type="match status" value="1"/>
</dbReference>
<evidence type="ECO:0000256" key="1">
    <source>
        <dbReference type="PROSITE-ProRule" id="PRU00103"/>
    </source>
</evidence>
<dbReference type="Pfam" id="PF00069">
    <property type="entry name" value="Pkinase"/>
    <property type="match status" value="1"/>
</dbReference>
<dbReference type="InterPro" id="IPR011989">
    <property type="entry name" value="ARM-like"/>
</dbReference>
<dbReference type="PROSITE" id="PS50077">
    <property type="entry name" value="HEAT_REPEAT"/>
    <property type="match status" value="1"/>
</dbReference>
<feature type="domain" description="Protein kinase" evidence="3">
    <location>
        <begin position="1"/>
        <end position="273"/>
    </location>
</feature>
<dbReference type="SUPFAM" id="SSF48371">
    <property type="entry name" value="ARM repeat"/>
    <property type="match status" value="1"/>
</dbReference>
<comment type="caution">
    <text evidence="4">The sequence shown here is derived from an EMBL/GenBank/DDBJ whole genome shotgun (WGS) entry which is preliminary data.</text>
</comment>
<dbReference type="Gene3D" id="1.25.10.10">
    <property type="entry name" value="Leucine-rich Repeat Variant"/>
    <property type="match status" value="1"/>
</dbReference>
<dbReference type="PANTHER" id="PTHR12984">
    <property type="entry name" value="SCY1-RELATED S/T PROTEIN KINASE-LIKE"/>
    <property type="match status" value="1"/>
</dbReference>
<sequence>MTSFVLDFAKSTLSKALGSQLPTLLFSIGPQSAVQPTESLWTLHSGIKKDDQQSISVFIFNCTLHKDKLALAQNALRRAKTIRHPDILRYIDGCETDSQIIIGTEFVYPLSKNQHESVDTNLASFGLYKLASALKFLTQDCSLIHANVRLASVFTTLAGEWKLGGLDFLSSLNDESPPIYRHAALISSDSKYVSPEVLKSTTSVLTSHSGHVLDIWGYSCLIYELFNGPFSSQEDLKSAGSIPSSLLPLYQKMRNTNPAARPTFEYILTTALLSGGYFDNDFVKASLFLEQFSLKDSYEKDTYFSSIKIKVESFPIDFCKFKILPELINALEFGGAGANALGPILKIGSRLDEADFVSLLVPIITKLFASPDRAVRVTLCESLGSYIGHLSQKIVSEKIFPNLATGFGDSSAIVRESTLKSVLVITPKLSERIINNDILRYMAKLQADEEPGIRTNTTICLGKISSHMSDTIKKKVLSTAFIRSLHDGFPPARKAGLMALSATIDYYEPHEISHKIIPGLSLLLIDSEKPNRVQAFKSMALFLKKLEGFAESMPETAVVPISKAASVTPDAATSAGAGIGGEGWAGWAISAVSARIATSMSLRDSQTDDTAVSLAVSESPSTPAAIGTPASSRHDPVASGEKPVWPENSSSLHAKLPPMETKIQSTLEAGSGWDDNGWDMDESLPTSSLEAGSVSTTISPMAKPSAPVPKSSGWDSWSDDWTAQNAPTSINHTFANPVVGVKATVPAAQQEEERKKRREALAIQREARKASRLGVKKT</sequence>
<accession>A0ABQ8F189</accession>
<feature type="compositionally biased region" description="Low complexity" evidence="2">
    <location>
        <begin position="711"/>
        <end position="721"/>
    </location>
</feature>
<organism evidence="4 5">
    <name type="scientific">Batrachochytrium salamandrivorans</name>
    <dbReference type="NCBI Taxonomy" id="1357716"/>
    <lineage>
        <taxon>Eukaryota</taxon>
        <taxon>Fungi</taxon>
        <taxon>Fungi incertae sedis</taxon>
        <taxon>Chytridiomycota</taxon>
        <taxon>Chytridiomycota incertae sedis</taxon>
        <taxon>Chytridiomycetes</taxon>
        <taxon>Rhizophydiales</taxon>
        <taxon>Rhizophydiales incertae sedis</taxon>
        <taxon>Batrachochytrium</taxon>
    </lineage>
</organism>